<dbReference type="EMBL" id="JBBCAQ010000010">
    <property type="protein sequence ID" value="KAK7602120.1"/>
    <property type="molecule type" value="Genomic_DNA"/>
</dbReference>
<feature type="transmembrane region" description="Helical" evidence="13">
    <location>
        <begin position="151"/>
        <end position="171"/>
    </location>
</feature>
<keyword evidence="4 12" id="KW-0812">Transmembrane</keyword>
<keyword evidence="6 12" id="KW-0297">G-protein coupled receptor</keyword>
<evidence type="ECO:0000256" key="1">
    <source>
        <dbReference type="ARBA" id="ARBA00004651"/>
    </source>
</evidence>
<evidence type="ECO:0000256" key="8">
    <source>
        <dbReference type="ARBA" id="ARBA00023157"/>
    </source>
</evidence>
<dbReference type="GO" id="GO:0005886">
    <property type="term" value="C:plasma membrane"/>
    <property type="evidence" value="ECO:0007669"/>
    <property type="project" value="UniProtKB-SubCell"/>
</dbReference>
<proteinExistence type="inferred from homology"/>
<dbReference type="InterPro" id="IPR000276">
    <property type="entry name" value="GPCR_Rhodpsn"/>
</dbReference>
<evidence type="ECO:0000256" key="7">
    <source>
        <dbReference type="ARBA" id="ARBA00023136"/>
    </source>
</evidence>
<evidence type="ECO:0000259" key="15">
    <source>
        <dbReference type="PROSITE" id="PS50262"/>
    </source>
</evidence>
<feature type="transmembrane region" description="Helical" evidence="13">
    <location>
        <begin position="244"/>
        <end position="262"/>
    </location>
</feature>
<dbReference type="PRINTS" id="PR00358">
    <property type="entry name" value="BOMBESINR"/>
</dbReference>
<evidence type="ECO:0000256" key="11">
    <source>
        <dbReference type="ARBA" id="ARBA00023224"/>
    </source>
</evidence>
<keyword evidence="9 12" id="KW-0675">Receptor</keyword>
<feature type="transmembrane region" description="Helical" evidence="13">
    <location>
        <begin position="292"/>
        <end position="313"/>
    </location>
</feature>
<feature type="transmembrane region" description="Helical" evidence="13">
    <location>
        <begin position="70"/>
        <end position="95"/>
    </location>
</feature>
<comment type="caution">
    <text evidence="16">The sequence shown here is derived from an EMBL/GenBank/DDBJ whole genome shotgun (WGS) entry which is preliminary data.</text>
</comment>
<evidence type="ECO:0000256" key="12">
    <source>
        <dbReference type="RuleBase" id="RU000688"/>
    </source>
</evidence>
<evidence type="ECO:0000256" key="10">
    <source>
        <dbReference type="ARBA" id="ARBA00023180"/>
    </source>
</evidence>
<evidence type="ECO:0000256" key="6">
    <source>
        <dbReference type="ARBA" id="ARBA00023040"/>
    </source>
</evidence>
<dbReference type="Proteomes" id="UP001367676">
    <property type="component" value="Unassembled WGS sequence"/>
</dbReference>
<gene>
    <name evidence="16" type="ORF">V9T40_009561</name>
</gene>
<evidence type="ECO:0000256" key="2">
    <source>
        <dbReference type="ARBA" id="ARBA00010663"/>
    </source>
</evidence>
<evidence type="ECO:0000256" key="5">
    <source>
        <dbReference type="ARBA" id="ARBA00022989"/>
    </source>
</evidence>
<dbReference type="PANTHER" id="PTHR45695:SF26">
    <property type="entry name" value="NEUROPEPTIDE CCHAMIDE-1 RECEPTOR"/>
    <property type="match status" value="1"/>
</dbReference>
<dbReference type="CDD" id="cd15927">
    <property type="entry name" value="7tmA_Bombesin_R-like"/>
    <property type="match status" value="1"/>
</dbReference>
<evidence type="ECO:0000256" key="14">
    <source>
        <dbReference type="SAM" id="SignalP"/>
    </source>
</evidence>
<accession>A0AAN9Y967</accession>
<keyword evidence="11 12" id="KW-0807">Transducer</keyword>
<dbReference type="GO" id="GO:0008188">
    <property type="term" value="F:neuropeptide receptor activity"/>
    <property type="evidence" value="ECO:0007669"/>
    <property type="project" value="TreeGrafter"/>
</dbReference>
<keyword evidence="14" id="KW-0732">Signal</keyword>
<dbReference type="InterPro" id="IPR001556">
    <property type="entry name" value="Bombsn_rcpt-like"/>
</dbReference>
<dbReference type="InterPro" id="IPR017452">
    <property type="entry name" value="GPCR_Rhodpsn_7TM"/>
</dbReference>
<comment type="subcellular location">
    <subcellularLocation>
        <location evidence="1">Cell membrane</location>
        <topology evidence="1">Multi-pass membrane protein</topology>
    </subcellularLocation>
</comment>
<name>A0AAN9Y967_9HEMI</name>
<dbReference type="AlphaFoldDB" id="A0AAN9Y967"/>
<sequence>MGEGVVWTTSVVYVAPLTLTQADIVRCCRSNGTTTTTVAAYPQLGLAAAIDVSVDADEPYTPVANRLETYIVPVLFAVIFLIGVLGNGTLVLIFARHRNMRNVPNTYIISLALGDLLLIVTCVPFTSTVYTFDSWPYGTTICKISETAKDVSVGVSVFTLTALSAERYCAISNPIRRRISSKPFTIVIAVAIWLAATLLALPSAVLSHLRAARLVNAHQIEYCYPFPEQLGDAYRKGVVLFKFLAYYAVPLCVIACFYVLMAKHLEMTTRNMPGELQGQSAQIRARKKVAKMVLSFVIMFMICFLPHHVFMLWFHLSPSSHADFNDFWNAFRIVAFCLSFINSCINPIALYFISGVFRKYFNRYLFACLQPTSRRRRRHLRASSSAAVATAADNTSTRANSLSCRRHNSILTRQITLTTVTNADNLS</sequence>
<keyword evidence="8" id="KW-1015">Disulfide bond</keyword>
<feature type="domain" description="G-protein coupled receptors family 1 profile" evidence="15">
    <location>
        <begin position="86"/>
        <end position="350"/>
    </location>
</feature>
<evidence type="ECO:0000256" key="13">
    <source>
        <dbReference type="SAM" id="Phobius"/>
    </source>
</evidence>
<evidence type="ECO:0000256" key="9">
    <source>
        <dbReference type="ARBA" id="ARBA00023170"/>
    </source>
</evidence>
<protein>
    <recommendedName>
        <fullName evidence="15">G-protein coupled receptors family 1 profile domain-containing protein</fullName>
    </recommendedName>
</protein>
<keyword evidence="17" id="KW-1185">Reference proteome</keyword>
<evidence type="ECO:0000313" key="16">
    <source>
        <dbReference type="EMBL" id="KAK7602120.1"/>
    </source>
</evidence>
<feature type="transmembrane region" description="Helical" evidence="13">
    <location>
        <begin position="183"/>
        <end position="205"/>
    </location>
</feature>
<dbReference type="SUPFAM" id="SSF81321">
    <property type="entry name" value="Family A G protein-coupled receptor-like"/>
    <property type="match status" value="1"/>
</dbReference>
<feature type="chain" id="PRO_5042991760" description="G-protein coupled receptors family 1 profile domain-containing protein" evidence="14">
    <location>
        <begin position="23"/>
        <end position="427"/>
    </location>
</feature>
<feature type="signal peptide" evidence="14">
    <location>
        <begin position="1"/>
        <end position="22"/>
    </location>
</feature>
<evidence type="ECO:0000256" key="3">
    <source>
        <dbReference type="ARBA" id="ARBA00022475"/>
    </source>
</evidence>
<dbReference type="PROSITE" id="PS50262">
    <property type="entry name" value="G_PROTEIN_RECEP_F1_2"/>
    <property type="match status" value="1"/>
</dbReference>
<dbReference type="PROSITE" id="PS00237">
    <property type="entry name" value="G_PROTEIN_RECEP_F1_1"/>
    <property type="match status" value="1"/>
</dbReference>
<keyword evidence="3" id="KW-1003">Cell membrane</keyword>
<feature type="transmembrane region" description="Helical" evidence="13">
    <location>
        <begin position="333"/>
        <end position="353"/>
    </location>
</feature>
<dbReference type="Pfam" id="PF00001">
    <property type="entry name" value="7tm_1"/>
    <property type="match status" value="1"/>
</dbReference>
<keyword evidence="5 13" id="KW-1133">Transmembrane helix</keyword>
<dbReference type="Gene3D" id="1.20.1070.10">
    <property type="entry name" value="Rhodopsin 7-helix transmembrane proteins"/>
    <property type="match status" value="1"/>
</dbReference>
<keyword evidence="10" id="KW-0325">Glycoprotein</keyword>
<comment type="similarity">
    <text evidence="2 12">Belongs to the G-protein coupled receptor 1 family.</text>
</comment>
<keyword evidence="7 13" id="KW-0472">Membrane</keyword>
<dbReference type="PANTHER" id="PTHR45695">
    <property type="entry name" value="LEUCOKININ RECEPTOR-RELATED"/>
    <property type="match status" value="1"/>
</dbReference>
<evidence type="ECO:0000256" key="4">
    <source>
        <dbReference type="ARBA" id="ARBA00022692"/>
    </source>
</evidence>
<evidence type="ECO:0000313" key="17">
    <source>
        <dbReference type="Proteomes" id="UP001367676"/>
    </source>
</evidence>
<reference evidence="16 17" key="1">
    <citation type="submission" date="2024-03" db="EMBL/GenBank/DDBJ databases">
        <title>Adaptation during the transition from Ophiocordyceps entomopathogen to insect associate is accompanied by gene loss and intensified selection.</title>
        <authorList>
            <person name="Ward C.M."/>
            <person name="Onetto C.A."/>
            <person name="Borneman A.R."/>
        </authorList>
    </citation>
    <scope>NUCLEOTIDE SEQUENCE [LARGE SCALE GENOMIC DNA]</scope>
    <source>
        <strain evidence="16">AWRI1</strain>
        <tissue evidence="16">Single Adult Female</tissue>
    </source>
</reference>
<feature type="transmembrane region" description="Helical" evidence="13">
    <location>
        <begin position="107"/>
        <end position="131"/>
    </location>
</feature>
<organism evidence="16 17">
    <name type="scientific">Parthenolecanium corni</name>
    <dbReference type="NCBI Taxonomy" id="536013"/>
    <lineage>
        <taxon>Eukaryota</taxon>
        <taxon>Metazoa</taxon>
        <taxon>Ecdysozoa</taxon>
        <taxon>Arthropoda</taxon>
        <taxon>Hexapoda</taxon>
        <taxon>Insecta</taxon>
        <taxon>Pterygota</taxon>
        <taxon>Neoptera</taxon>
        <taxon>Paraneoptera</taxon>
        <taxon>Hemiptera</taxon>
        <taxon>Sternorrhyncha</taxon>
        <taxon>Coccoidea</taxon>
        <taxon>Coccidae</taxon>
        <taxon>Parthenolecanium</taxon>
    </lineage>
</organism>
<dbReference type="PRINTS" id="PR00237">
    <property type="entry name" value="GPCRRHODOPSN"/>
</dbReference>